<evidence type="ECO:0000256" key="3">
    <source>
        <dbReference type="PROSITE-ProRule" id="PRU00339"/>
    </source>
</evidence>
<evidence type="ECO:0008006" key="5">
    <source>
        <dbReference type="Google" id="ProtNLM"/>
    </source>
</evidence>
<protein>
    <recommendedName>
        <fullName evidence="5">MalT-like TPR region domain-containing protein</fullName>
    </recommendedName>
</protein>
<dbReference type="SMART" id="SM00028">
    <property type="entry name" value="TPR"/>
    <property type="match status" value="4"/>
</dbReference>
<dbReference type="PANTHER" id="PTHR45641:SF19">
    <property type="entry name" value="NEPHROCYSTIN-3"/>
    <property type="match status" value="1"/>
</dbReference>
<keyword evidence="1" id="KW-0677">Repeat</keyword>
<evidence type="ECO:0000256" key="2">
    <source>
        <dbReference type="ARBA" id="ARBA00022803"/>
    </source>
</evidence>
<evidence type="ECO:0000313" key="4">
    <source>
        <dbReference type="EMBL" id="CAE4603482.1"/>
    </source>
</evidence>
<feature type="repeat" description="TPR" evidence="3">
    <location>
        <begin position="40"/>
        <end position="73"/>
    </location>
</feature>
<dbReference type="SUPFAM" id="SSF48452">
    <property type="entry name" value="TPR-like"/>
    <property type="match status" value="1"/>
</dbReference>
<keyword evidence="2 3" id="KW-0802">TPR repeat</keyword>
<gene>
    <name evidence="4" type="ORF">DBRI00130_LOCUS12962</name>
</gene>
<dbReference type="EMBL" id="HBNS01016153">
    <property type="protein sequence ID" value="CAE4603482.1"/>
    <property type="molecule type" value="Transcribed_RNA"/>
</dbReference>
<dbReference type="Gene3D" id="1.25.40.10">
    <property type="entry name" value="Tetratricopeptide repeat domain"/>
    <property type="match status" value="1"/>
</dbReference>
<dbReference type="PANTHER" id="PTHR45641">
    <property type="entry name" value="TETRATRICOPEPTIDE REPEAT PROTEIN (AFU_ORTHOLOGUE AFUA_6G03870)"/>
    <property type="match status" value="1"/>
</dbReference>
<reference evidence="4" key="1">
    <citation type="submission" date="2021-01" db="EMBL/GenBank/DDBJ databases">
        <authorList>
            <person name="Corre E."/>
            <person name="Pelletier E."/>
            <person name="Niang G."/>
            <person name="Scheremetjew M."/>
            <person name="Finn R."/>
            <person name="Kale V."/>
            <person name="Holt S."/>
            <person name="Cochrane G."/>
            <person name="Meng A."/>
            <person name="Brown T."/>
            <person name="Cohen L."/>
        </authorList>
    </citation>
    <scope>NUCLEOTIDE SEQUENCE</scope>
    <source>
        <strain evidence="4">GSO104</strain>
    </source>
</reference>
<feature type="repeat" description="TPR" evidence="3">
    <location>
        <begin position="124"/>
        <end position="157"/>
    </location>
</feature>
<evidence type="ECO:0000256" key="1">
    <source>
        <dbReference type="ARBA" id="ARBA00022737"/>
    </source>
</evidence>
<dbReference type="Pfam" id="PF13424">
    <property type="entry name" value="TPR_12"/>
    <property type="match status" value="2"/>
</dbReference>
<sequence>MSLLALSYLKLGQHDESDKLCNEALALIETTVEKEHILYAQGLKILGDLRQEQGDYSKALDAYEKVIQVSVIWHDSKHLGVGDTCNAVGNACFKKGDFKETEESFMEALHIERLWLDDDNVSIYTTLNNLGHMHYKNKDLDQALKSYTESLYLQMKRLSGRQYDQLMGPDLLSTTCEVIAEIHIIQRNERFFQCSWESCRNTLQHCSCAPG</sequence>
<proteinExistence type="predicted"/>
<dbReference type="AlphaFoldDB" id="A0A7S4VKE0"/>
<dbReference type="InterPro" id="IPR011990">
    <property type="entry name" value="TPR-like_helical_dom_sf"/>
</dbReference>
<organism evidence="4">
    <name type="scientific">Ditylum brightwellii</name>
    <dbReference type="NCBI Taxonomy" id="49249"/>
    <lineage>
        <taxon>Eukaryota</taxon>
        <taxon>Sar</taxon>
        <taxon>Stramenopiles</taxon>
        <taxon>Ochrophyta</taxon>
        <taxon>Bacillariophyta</taxon>
        <taxon>Mediophyceae</taxon>
        <taxon>Lithodesmiophycidae</taxon>
        <taxon>Lithodesmiales</taxon>
        <taxon>Lithodesmiaceae</taxon>
        <taxon>Ditylum</taxon>
    </lineage>
</organism>
<accession>A0A7S4VKE0</accession>
<name>A0A7S4VKE0_9STRA</name>
<dbReference type="PROSITE" id="PS50005">
    <property type="entry name" value="TPR"/>
    <property type="match status" value="2"/>
</dbReference>
<dbReference type="InterPro" id="IPR019734">
    <property type="entry name" value="TPR_rpt"/>
</dbReference>